<evidence type="ECO:0000256" key="7">
    <source>
        <dbReference type="ARBA" id="ARBA00023054"/>
    </source>
</evidence>
<evidence type="ECO:0000313" key="11">
    <source>
        <dbReference type="Proteomes" id="UP000001646"/>
    </source>
</evidence>
<dbReference type="GO" id="GO:0005912">
    <property type="term" value="C:adherens junction"/>
    <property type="evidence" value="ECO:0007669"/>
    <property type="project" value="UniProtKB-SubCell"/>
</dbReference>
<reference evidence="10" key="1">
    <citation type="submission" date="2009-12" db="EMBL/GenBank/DDBJ databases">
        <title>The Genome Sequence of Anolis carolinensis (Green Anole Lizard).</title>
        <authorList>
            <consortium name="The Genome Sequencing Platform"/>
            <person name="Di Palma F."/>
            <person name="Alfoldi J."/>
            <person name="Heiman D."/>
            <person name="Young S."/>
            <person name="Grabherr M."/>
            <person name="Johnson J."/>
            <person name="Lander E.S."/>
            <person name="Lindblad-Toh K."/>
        </authorList>
    </citation>
    <scope>NUCLEOTIDE SEQUENCE [LARGE SCALE GENOMIC DNA]</scope>
    <source>
        <strain evidence="10">JBL SC #1</strain>
    </source>
</reference>
<dbReference type="InterPro" id="IPR019359">
    <property type="entry name" value="CCDC85"/>
</dbReference>
<dbReference type="GO" id="GO:0007219">
    <property type="term" value="P:Notch signaling pathway"/>
    <property type="evidence" value="ECO:0007669"/>
    <property type="project" value="Ensembl"/>
</dbReference>
<evidence type="ECO:0000256" key="2">
    <source>
        <dbReference type="ARBA" id="ARBA00004536"/>
    </source>
</evidence>
<evidence type="ECO:0000256" key="5">
    <source>
        <dbReference type="ARBA" id="ARBA00022473"/>
    </source>
</evidence>
<dbReference type="GO" id="GO:0016607">
    <property type="term" value="C:nuclear speck"/>
    <property type="evidence" value="ECO:0007669"/>
    <property type="project" value="Ensembl"/>
</dbReference>
<keyword evidence="5" id="KW-0217">Developmental protein</keyword>
<sequence length="392" mass="44510">MAKNSVEGSKEDLTKMAEEDMLRWSKEDLVKRLKKVENEKMNVMVEHSNLMKDVNRRLQVHLHEIRGLKEVNQKLQDDNQELRELCCFLDDDRQKGKKLSREWQRFGRHTAGVMWKEVGMYQQKLKELETKQEILLRENMELKEIVLMLDEERNGAGSRSSIDSQASLTNLNGGSGTRDVGDGSSTSSTGSAGSPDHHHHHPLHHHKPVENKAGAIRRSMDDLSAPLHHRSIPNGLNDSSSNYIRQLETKVKLLEDDNKLLSQQSTTGDLRTLRKGLSPYHSESQLSSLPQYQDAMQNGPIRMTPDLTGSPAVGYVPISQKPEAVVHAMKVLEVHENLDRQIQENYEEDLSEKEKAIVREMCNVVWRKLGDAASSKPSIRQHLSGNQFKGPL</sequence>
<dbReference type="eggNOG" id="KOG3819">
    <property type="taxonomic scope" value="Eukaryota"/>
</dbReference>
<reference evidence="10" key="3">
    <citation type="submission" date="2025-09" db="UniProtKB">
        <authorList>
            <consortium name="Ensembl"/>
        </authorList>
    </citation>
    <scope>IDENTIFICATION</scope>
</reference>
<evidence type="ECO:0000256" key="6">
    <source>
        <dbReference type="ARBA" id="ARBA00022949"/>
    </source>
</evidence>
<dbReference type="PANTHER" id="PTHR13546">
    <property type="entry name" value="RE60986P"/>
    <property type="match status" value="1"/>
</dbReference>
<evidence type="ECO:0000256" key="1">
    <source>
        <dbReference type="ARBA" id="ARBA00004435"/>
    </source>
</evidence>
<feature type="coiled-coil region" evidence="8">
    <location>
        <begin position="26"/>
        <end position="85"/>
    </location>
</feature>
<evidence type="ECO:0000256" key="4">
    <source>
        <dbReference type="ARBA" id="ARBA00022427"/>
    </source>
</evidence>
<dbReference type="InParanoid" id="H9GJJ1"/>
<dbReference type="Ensembl" id="ENSACAT00000013062.4">
    <property type="protein sequence ID" value="ENSACAP00000012805.3"/>
    <property type="gene ID" value="ENSACAG00000013054.4"/>
</dbReference>
<dbReference type="GeneTree" id="ENSGT00940000159071"/>
<dbReference type="AlphaFoldDB" id="H9GJJ1"/>
<dbReference type="GO" id="GO:0043296">
    <property type="term" value="C:apical junction complex"/>
    <property type="evidence" value="ECO:0000318"/>
    <property type="project" value="GO_Central"/>
</dbReference>
<evidence type="ECO:0000256" key="8">
    <source>
        <dbReference type="SAM" id="Coils"/>
    </source>
</evidence>
<keyword evidence="7 8" id="KW-0175">Coiled coil</keyword>
<dbReference type="PANTHER" id="PTHR13546:SF14">
    <property type="entry name" value="COILED-COIL DOMAIN-CONTAINING PROTEIN 85C"/>
    <property type="match status" value="1"/>
</dbReference>
<reference evidence="10" key="2">
    <citation type="submission" date="2025-08" db="UniProtKB">
        <authorList>
            <consortium name="Ensembl"/>
        </authorList>
    </citation>
    <scope>IDENTIFICATION</scope>
</reference>
<dbReference type="Pfam" id="PF10226">
    <property type="entry name" value="CCDC85"/>
    <property type="match status" value="1"/>
</dbReference>
<dbReference type="GO" id="GO:0005923">
    <property type="term" value="C:bicellular tight junction"/>
    <property type="evidence" value="ECO:0007669"/>
    <property type="project" value="UniProtKB-SubCell"/>
</dbReference>
<dbReference type="CTD" id="317762"/>
<keyword evidence="4" id="KW-0796">Tight junction</keyword>
<protein>
    <submittedName>
        <fullName evidence="10">Coiled-coil domain containing 85C</fullName>
    </submittedName>
</protein>
<organism evidence="10 11">
    <name type="scientific">Anolis carolinensis</name>
    <name type="common">Green anole</name>
    <name type="synonym">American chameleon</name>
    <dbReference type="NCBI Taxonomy" id="28377"/>
    <lineage>
        <taxon>Eukaryota</taxon>
        <taxon>Metazoa</taxon>
        <taxon>Chordata</taxon>
        <taxon>Craniata</taxon>
        <taxon>Vertebrata</taxon>
        <taxon>Euteleostomi</taxon>
        <taxon>Lepidosauria</taxon>
        <taxon>Squamata</taxon>
        <taxon>Bifurcata</taxon>
        <taxon>Unidentata</taxon>
        <taxon>Episquamata</taxon>
        <taxon>Toxicofera</taxon>
        <taxon>Iguania</taxon>
        <taxon>Dactyloidae</taxon>
        <taxon>Anolis</taxon>
    </lineage>
</organism>
<dbReference type="STRING" id="28377.ENSACAP00000012805"/>
<gene>
    <name evidence="10" type="primary">CCDC85C</name>
</gene>
<dbReference type="GeneID" id="100567409"/>
<dbReference type="GO" id="GO:0060019">
    <property type="term" value="P:radial glial cell differentiation"/>
    <property type="evidence" value="ECO:0007669"/>
    <property type="project" value="Ensembl"/>
</dbReference>
<accession>H9GJJ1</accession>
<dbReference type="GO" id="GO:0008283">
    <property type="term" value="P:cell population proliferation"/>
    <property type="evidence" value="ECO:0007669"/>
    <property type="project" value="Ensembl"/>
</dbReference>
<dbReference type="HOGENOM" id="CLU_028762_0_0_1"/>
<evidence type="ECO:0000256" key="3">
    <source>
        <dbReference type="ARBA" id="ARBA00009052"/>
    </source>
</evidence>
<evidence type="ECO:0000313" key="10">
    <source>
        <dbReference type="Ensembl" id="ENSACAP00000012805.3"/>
    </source>
</evidence>
<dbReference type="Bgee" id="ENSACAG00000013054">
    <property type="expression patterns" value="Expressed in hindlimb bud and 9 other cell types or tissues"/>
</dbReference>
<feature type="compositionally biased region" description="Low complexity" evidence="9">
    <location>
        <begin position="182"/>
        <end position="194"/>
    </location>
</feature>
<evidence type="ECO:0000256" key="9">
    <source>
        <dbReference type="SAM" id="MobiDB-lite"/>
    </source>
</evidence>
<dbReference type="GO" id="GO:0021987">
    <property type="term" value="P:cerebral cortex development"/>
    <property type="evidence" value="ECO:0007669"/>
    <property type="project" value="Ensembl"/>
</dbReference>
<dbReference type="OrthoDB" id="10056395at2759"/>
<feature type="compositionally biased region" description="Polar residues" evidence="9">
    <location>
        <begin position="157"/>
        <end position="172"/>
    </location>
</feature>
<feature type="coiled-coil region" evidence="8">
    <location>
        <begin position="118"/>
        <end position="145"/>
    </location>
</feature>
<comment type="similarity">
    <text evidence="3">Belongs to the CCDC85 family.</text>
</comment>
<dbReference type="KEGG" id="acs:100567409"/>
<comment type="subcellular location">
    <subcellularLocation>
        <location evidence="2">Cell junction</location>
        <location evidence="2">Adherens junction</location>
    </subcellularLocation>
    <subcellularLocation>
        <location evidence="1">Cell junction</location>
        <location evidence="1">Tight junction</location>
    </subcellularLocation>
</comment>
<keyword evidence="11" id="KW-1185">Reference proteome</keyword>
<proteinExistence type="inferred from homology"/>
<feature type="compositionally biased region" description="Basic residues" evidence="9">
    <location>
        <begin position="197"/>
        <end position="207"/>
    </location>
</feature>
<keyword evidence="6" id="KW-0965">Cell junction</keyword>
<dbReference type="GO" id="GO:0030010">
    <property type="term" value="P:establishment of cell polarity"/>
    <property type="evidence" value="ECO:0007669"/>
    <property type="project" value="Ensembl"/>
</dbReference>
<name>H9GJJ1_ANOCA</name>
<dbReference type="RefSeq" id="XP_003224885.1">
    <property type="nucleotide sequence ID" value="XM_003224837.4"/>
</dbReference>
<feature type="region of interest" description="Disordered" evidence="9">
    <location>
        <begin position="155"/>
        <end position="210"/>
    </location>
</feature>
<dbReference type="GO" id="GO:0045184">
    <property type="term" value="P:establishment of protein localization"/>
    <property type="evidence" value="ECO:0007669"/>
    <property type="project" value="Ensembl"/>
</dbReference>
<dbReference type="Proteomes" id="UP000001646">
    <property type="component" value="Unplaced"/>
</dbReference>